<gene>
    <name evidence="2" type="ORF">EYF80_021767</name>
</gene>
<name>A0A4Z2HRN3_9TELE</name>
<reference evidence="2 3" key="1">
    <citation type="submission" date="2019-03" db="EMBL/GenBank/DDBJ databases">
        <title>First draft genome of Liparis tanakae, snailfish: a comprehensive survey of snailfish specific genes.</title>
        <authorList>
            <person name="Kim W."/>
            <person name="Song I."/>
            <person name="Jeong J.-H."/>
            <person name="Kim D."/>
            <person name="Kim S."/>
            <person name="Ryu S."/>
            <person name="Song J.Y."/>
            <person name="Lee S.K."/>
        </authorList>
    </citation>
    <scope>NUCLEOTIDE SEQUENCE [LARGE SCALE GENOMIC DNA]</scope>
    <source>
        <tissue evidence="2">Muscle</tissue>
    </source>
</reference>
<sequence>MNSTTPTHLDSGPSDSLLGCYLPSTALLLGCLGVSGRTEVPQPVEADRRQVTRHRATSDGKGPATSLPMTTGRSFVPPRSRQQPAAVTSVLSYFSPRSPLLSSLPDADSRAASSPVCRQSSWIRGAQVQDCGAAAHRPWMLKRERRAGTHAELQHLHFSH</sequence>
<dbReference type="EMBL" id="SRLO01000196">
    <property type="protein sequence ID" value="TNN67975.1"/>
    <property type="molecule type" value="Genomic_DNA"/>
</dbReference>
<comment type="caution">
    <text evidence="2">The sequence shown here is derived from an EMBL/GenBank/DDBJ whole genome shotgun (WGS) entry which is preliminary data.</text>
</comment>
<protein>
    <submittedName>
        <fullName evidence="2">Uncharacterized protein</fullName>
    </submittedName>
</protein>
<feature type="region of interest" description="Disordered" evidence="1">
    <location>
        <begin position="41"/>
        <end position="82"/>
    </location>
</feature>
<evidence type="ECO:0000256" key="1">
    <source>
        <dbReference type="SAM" id="MobiDB-lite"/>
    </source>
</evidence>
<dbReference type="AlphaFoldDB" id="A0A4Z2HRN3"/>
<evidence type="ECO:0000313" key="2">
    <source>
        <dbReference type="EMBL" id="TNN67975.1"/>
    </source>
</evidence>
<evidence type="ECO:0000313" key="3">
    <source>
        <dbReference type="Proteomes" id="UP000314294"/>
    </source>
</evidence>
<dbReference type="Proteomes" id="UP000314294">
    <property type="component" value="Unassembled WGS sequence"/>
</dbReference>
<accession>A0A4Z2HRN3</accession>
<organism evidence="2 3">
    <name type="scientific">Liparis tanakae</name>
    <name type="common">Tanaka's snailfish</name>
    <dbReference type="NCBI Taxonomy" id="230148"/>
    <lineage>
        <taxon>Eukaryota</taxon>
        <taxon>Metazoa</taxon>
        <taxon>Chordata</taxon>
        <taxon>Craniata</taxon>
        <taxon>Vertebrata</taxon>
        <taxon>Euteleostomi</taxon>
        <taxon>Actinopterygii</taxon>
        <taxon>Neopterygii</taxon>
        <taxon>Teleostei</taxon>
        <taxon>Neoteleostei</taxon>
        <taxon>Acanthomorphata</taxon>
        <taxon>Eupercaria</taxon>
        <taxon>Perciformes</taxon>
        <taxon>Cottioidei</taxon>
        <taxon>Cottales</taxon>
        <taxon>Liparidae</taxon>
        <taxon>Liparis</taxon>
    </lineage>
</organism>
<proteinExistence type="predicted"/>
<keyword evidence="3" id="KW-1185">Reference proteome</keyword>